<proteinExistence type="predicted"/>
<dbReference type="SUPFAM" id="SSF51101">
    <property type="entry name" value="Mannose-binding lectins"/>
    <property type="match status" value="6"/>
</dbReference>
<dbReference type="SMART" id="SM00915">
    <property type="entry name" value="Jacalin"/>
    <property type="match status" value="6"/>
</dbReference>
<feature type="domain" description="Jacalin-type lectin" evidence="3">
    <location>
        <begin position="1138"/>
        <end position="1279"/>
    </location>
</feature>
<feature type="domain" description="Jacalin-type lectin" evidence="3">
    <location>
        <begin position="1523"/>
        <end position="1664"/>
    </location>
</feature>
<evidence type="ECO:0000313" key="5">
    <source>
        <dbReference type="Proteomes" id="UP000237271"/>
    </source>
</evidence>
<evidence type="ECO:0000313" key="4">
    <source>
        <dbReference type="EMBL" id="POM81114.1"/>
    </source>
</evidence>
<name>A0A2P4YTI1_9STRA</name>
<feature type="region of interest" description="Disordered" evidence="1">
    <location>
        <begin position="1289"/>
        <end position="1356"/>
    </location>
</feature>
<dbReference type="InterPro" id="IPR001229">
    <property type="entry name" value="Jacalin-like_lectin_dom"/>
</dbReference>
<dbReference type="PROSITE" id="PS51752">
    <property type="entry name" value="JACALIN_LECTIN"/>
    <property type="match status" value="6"/>
</dbReference>
<feature type="domain" description="Jacalin-type lectin" evidence="3">
    <location>
        <begin position="264"/>
        <end position="410"/>
    </location>
</feature>
<evidence type="ECO:0000256" key="2">
    <source>
        <dbReference type="SAM" id="SignalP"/>
    </source>
</evidence>
<feature type="compositionally biased region" description="Low complexity" evidence="1">
    <location>
        <begin position="212"/>
        <end position="264"/>
    </location>
</feature>
<evidence type="ECO:0000259" key="3">
    <source>
        <dbReference type="PROSITE" id="PS51752"/>
    </source>
</evidence>
<dbReference type="CDD" id="cd09615">
    <property type="entry name" value="Jacalin_EEP"/>
    <property type="match status" value="1"/>
</dbReference>
<evidence type="ECO:0000256" key="1">
    <source>
        <dbReference type="SAM" id="MobiDB-lite"/>
    </source>
</evidence>
<feature type="compositionally biased region" description="Low complexity" evidence="1">
    <location>
        <begin position="1344"/>
        <end position="1356"/>
    </location>
</feature>
<dbReference type="Proteomes" id="UP000237271">
    <property type="component" value="Unassembled WGS sequence"/>
</dbReference>
<organism evidence="4 5">
    <name type="scientific">Phytophthora palmivora</name>
    <dbReference type="NCBI Taxonomy" id="4796"/>
    <lineage>
        <taxon>Eukaryota</taxon>
        <taxon>Sar</taxon>
        <taxon>Stramenopiles</taxon>
        <taxon>Oomycota</taxon>
        <taxon>Peronosporomycetes</taxon>
        <taxon>Peronosporales</taxon>
        <taxon>Peronosporaceae</taxon>
        <taxon>Phytophthora</taxon>
    </lineage>
</organism>
<feature type="chain" id="PRO_5015146177" description="Jacalin-type lectin domain-containing protein" evidence="2">
    <location>
        <begin position="18"/>
        <end position="1750"/>
    </location>
</feature>
<dbReference type="Pfam" id="PF01419">
    <property type="entry name" value="Jacalin"/>
    <property type="match status" value="6"/>
</dbReference>
<keyword evidence="5" id="KW-1185">Reference proteome</keyword>
<feature type="domain" description="Jacalin-type lectin" evidence="3">
    <location>
        <begin position="432"/>
        <end position="576"/>
    </location>
</feature>
<gene>
    <name evidence="4" type="ORF">PHPALM_960</name>
</gene>
<reference evidence="4 5" key="1">
    <citation type="journal article" date="2017" name="Genome Biol. Evol.">
        <title>Phytophthora megakarya and P. palmivora, closely related causal agents of cacao black pod rot, underwent increases in genome sizes and gene numbers by different mechanisms.</title>
        <authorList>
            <person name="Ali S.S."/>
            <person name="Shao J."/>
            <person name="Lary D.J."/>
            <person name="Kronmiller B."/>
            <person name="Shen D."/>
            <person name="Strem M.D."/>
            <person name="Amoako-Attah I."/>
            <person name="Akrofi A.Y."/>
            <person name="Begoude B.A."/>
            <person name="Ten Hoopen G.M."/>
            <person name="Coulibaly K."/>
            <person name="Kebe B.I."/>
            <person name="Melnick R.L."/>
            <person name="Guiltinan M.J."/>
            <person name="Tyler B.M."/>
            <person name="Meinhardt L.W."/>
            <person name="Bailey B.A."/>
        </authorList>
    </citation>
    <scope>NUCLEOTIDE SEQUENCE [LARGE SCALE GENOMIC DNA]</scope>
    <source>
        <strain evidence="5">sbr112.9</strain>
    </source>
</reference>
<feature type="domain" description="Jacalin-type lectin" evidence="3">
    <location>
        <begin position="1360"/>
        <end position="1501"/>
    </location>
</feature>
<feature type="region of interest" description="Disordered" evidence="1">
    <location>
        <begin position="186"/>
        <end position="284"/>
    </location>
</feature>
<dbReference type="EMBL" id="NCKW01000167">
    <property type="protein sequence ID" value="POM81114.1"/>
    <property type="molecule type" value="Genomic_DNA"/>
</dbReference>
<dbReference type="PANTHER" id="PTHR46506">
    <property type="entry name" value="OS05G0143600 PROTEIN"/>
    <property type="match status" value="1"/>
</dbReference>
<feature type="domain" description="Jacalin-type lectin" evidence="3">
    <location>
        <begin position="21"/>
        <end position="167"/>
    </location>
</feature>
<protein>
    <recommendedName>
        <fullName evidence="3">Jacalin-type lectin domain-containing protein</fullName>
    </recommendedName>
</protein>
<accession>A0A2P4YTI1</accession>
<sequence>MKVWALVSVLVVQHVASDIPSQLSQSFGGPHGNAFSDQAAVVGGEIVSSITIRAGARIDGITLEISAPNAQAFTHGYDGVSDTMNTLQLKPGEYIKSMEAHWDKNRHTNDHTRVFYLNFVTSDGNSVSGGTQTDSTGSVTAPEGYQLAGFFGRDGGEIDMLGAVWAPLTTVEVGPATVIPANFSASGDADTGASVDVSASATQASTNAPDDSSASMGSGSAASIAIEFPSSGSVDSGDSTTSDGSLLTSESPSTTAPAPSGPATQLSETFGGPHGTEFSDQSLATSGQTVSSIAIRAGARIDGITLTITAPTPQTFLHGFDGVSDTNNALSLNAGEYIKSMEVHWDKNSHTNDQTRVFYLSFVTNTGRSVSAGTQTDTSATATAPDGYQLGGFFGRGDQEIDMLGVVWTSIAVVKDVPSTAGSASTSTNEDIQLSALYGGPHGNAFSDIESVKFSQTVSSITICSGDRVDGVIMQVATPAEITFSHGYSCDQGNTLTLGAGEYIKSMEAHWDKNRHTNDHTRVFYLNFITSAGNSVSGGTKTDNNAVATAPDGFQLAGFFGRGGGEIDQLGAIWTRMTAKDLSLRDEESSSGSGITYGTTIRNWVGPTILQASDTACYRKSAGFGSNSACPLGYSNDGDDCLALCPLSYPVQCSLECIPQNDDCALETLSKIGSVVAVAFNLATGSLFGEILAAYKTTKWAVTCAANIITVVRGLIYYLRYRQTSAPQGKTAELLNVAYQADVVLYDLPVAVCACLNLPVPKNIKYADAKYKGGKYERNAKLAQYGDIVLVIVEGIVKQAITNGEEIISTGENVLKLLTGTGALNGTADSSTDDLQDLINKNSSCGYELKRLTDHVVSSVNNIRNSTPDASADDVRVAVYKSSTVMNDIPAVTNFCMGELLDNKTMTAAFQTRDMLRKTFGVIVDQLIETGTTDMGKDVAEDDYMLKVANMGLVVLSTVDPTGIAYMASQFVQPICGPTAYLGEIDDGTLYDALGLTTVDEAFVGSYGTWSKTGDGVVHLILESVDVEDVTVVIHSGGEEYAKVDVAAGDTVTWDATIPELQDKSMYLDRWRPGLFGLPGSGGGSLLLWIPRASEGGHLEMHRQMPLSFMATRVFTLLQVWTFIVLIAASTSASVDTVQLSETFGGPHGTEFSDETLVVAGETISFITIRAGDRVDGISLGVSSPTPKTFTHGGTGGTDHTLTLGMGEYITSMEAHWDKKDGHTRIFYLNFGTNAGNSVSGGTQTASTGSVTAPEGYQLAGFYGRDGDEIDLLGVVWASIDAVTVIPGTVAPSNATSGDSSESTDQTTTTQTDLSVSSGSVVGTSKGSSTFTSSGSMDEGTLITSKSPSTTAPTTSGVATRLSQTFGGPHGEQFSDLSLATSGQTITSLTVRAGERVDGLTLEISAPTAQTFTHGGTGGTDNILKLDSGEYITSMEAHWGQKNGHTRIFYLSFGTSAGNTVSGGTKTDESGSVTAPDGYQLGGFFGRDGDEIDLIGVVWTNIESVEDTSSGNTTTTSVSDSDIVLSDLYGGPHGVAFSDINSIKFEQTTSSITIRAGERVDAITLQIATPEEVTMNHGGSGGTENTLTLGAGEYIMSMEAHWGKKDDHTRVFYLRFVTSAGNSISGGTQTEDKATATAPEGFQLAGFYGRAESEVDQLGAIWTRILAADLSLTDVEESDSLTYGTTTIRNWVGPTIGEADDTACYRKSVAYNSTNICPLGYGKDGSDCIAQCPLSYPVSCSLECIPQNDD</sequence>
<keyword evidence="2" id="KW-0732">Signal</keyword>
<feature type="signal peptide" evidence="2">
    <location>
        <begin position="1"/>
        <end position="17"/>
    </location>
</feature>
<feature type="compositionally biased region" description="Low complexity" evidence="1">
    <location>
        <begin position="1296"/>
        <end position="1336"/>
    </location>
</feature>
<dbReference type="Gene3D" id="2.100.10.30">
    <property type="entry name" value="Jacalin-like lectin domain"/>
    <property type="match status" value="6"/>
</dbReference>
<dbReference type="InterPro" id="IPR036404">
    <property type="entry name" value="Jacalin-like_lectin_dom_sf"/>
</dbReference>
<feature type="compositionally biased region" description="Polar residues" evidence="1">
    <location>
        <begin position="197"/>
        <end position="210"/>
    </location>
</feature>
<feature type="non-terminal residue" evidence="4">
    <location>
        <position position="1750"/>
    </location>
</feature>
<comment type="caution">
    <text evidence="4">The sequence shown here is derived from an EMBL/GenBank/DDBJ whole genome shotgun (WGS) entry which is preliminary data.</text>
</comment>
<dbReference type="OrthoDB" id="111820at2759"/>